<keyword evidence="5" id="KW-0175">Coiled coil</keyword>
<dbReference type="RefSeq" id="WP_269478727.1">
    <property type="nucleotide sequence ID" value="NZ_JAOSHN010000010.1"/>
</dbReference>
<feature type="coiled-coil region" evidence="5">
    <location>
        <begin position="787"/>
        <end position="831"/>
    </location>
</feature>
<dbReference type="InterPro" id="IPR041796">
    <property type="entry name" value="Mre11_N"/>
</dbReference>
<evidence type="ECO:0000256" key="1">
    <source>
        <dbReference type="ARBA" id="ARBA00006930"/>
    </source>
</evidence>
<dbReference type="CDD" id="cd00840">
    <property type="entry name" value="MPP_Mre11_N"/>
    <property type="match status" value="1"/>
</dbReference>
<dbReference type="Gene3D" id="3.60.21.10">
    <property type="match status" value="1"/>
</dbReference>
<evidence type="ECO:0000259" key="6">
    <source>
        <dbReference type="Pfam" id="PF00149"/>
    </source>
</evidence>
<reference evidence="7" key="1">
    <citation type="submission" date="2022-09" db="EMBL/GenBank/DDBJ databases">
        <title>Culturomic study of gut microbiota in children with autism spectrum disorder.</title>
        <authorList>
            <person name="Efimov B.A."/>
            <person name="Chaplin A.V."/>
            <person name="Sokolova S.R."/>
            <person name="Pikina A.P."/>
            <person name="Korzhanova M."/>
            <person name="Belova V."/>
            <person name="Korostin D."/>
        </authorList>
    </citation>
    <scope>NUCLEOTIDE SEQUENCE</scope>
    <source>
        <strain evidence="7">ASD5510</strain>
    </source>
</reference>
<dbReference type="PANTHER" id="PTHR32114:SF2">
    <property type="entry name" value="ABC TRANSPORTER ABCH.3"/>
    <property type="match status" value="1"/>
</dbReference>
<dbReference type="InterPro" id="IPR027417">
    <property type="entry name" value="P-loop_NTPase"/>
</dbReference>
<dbReference type="SUPFAM" id="SSF56300">
    <property type="entry name" value="Metallo-dependent phosphatases"/>
    <property type="match status" value="1"/>
</dbReference>
<comment type="similarity">
    <text evidence="1">Belongs to the SMC family. SbcC subfamily.</text>
</comment>
<dbReference type="SUPFAM" id="SSF52540">
    <property type="entry name" value="P-loop containing nucleoside triphosphate hydrolases"/>
    <property type="match status" value="1"/>
</dbReference>
<name>A0A9J6QYE3_9FIRM</name>
<feature type="domain" description="Calcineurin-like phosphoesterase" evidence="6">
    <location>
        <begin position="1"/>
        <end position="227"/>
    </location>
</feature>
<dbReference type="Proteomes" id="UP001065549">
    <property type="component" value="Unassembled WGS sequence"/>
</dbReference>
<evidence type="ECO:0000313" key="7">
    <source>
        <dbReference type="EMBL" id="MCU7380477.1"/>
    </source>
</evidence>
<sequence length="1292" mass="146315">MKILHTADWHLGSFLGPESDGVNLRYMDIVKCLDEMVRVAKIERPELVLVSGDIFDKAEIWQGRSHREVLQARRVILELSQISQKVIVMRGTPNHDSMEAFEELQAHFEFNKNVEVCATPDVISTDHFDIAVLPGFDRGIFRAKFPGLSKEEENEVFTKELGNILLGLRAQCNSEKKSILMSHYTIPGSNTESGQTMMLTQFEPILPVEALKAADYDLVAMGHIHRPQVVQTVENCFYAGAINAMNFNDEGQERGFWIHHVEENAFGRSGLNFTDSQFYKTPYREFITLHLTDTDITAINHGNVDEVAMNYWRHNDAVREKIVRVHYNCSYENNKALNTVPLEKVLLSDGAFWVKEILPEKIEEAANREDMGSTTDPEKNLRKYLEEKQYPEETIQELILKARPVIMEAEASASMTAATGTFEPVEIEVKNYRNYAAEKFNFEDISFCTINGHNGAGKSSLFMDAIIDCLYEEPREGDLTGWIRNDEKARSGSIMFTFKIGDKTYRVTRTRARSGKGTLNLAELVDIDQFCGEWMDRSKEKYKDTQAEIINILGMDSLTFKSCALIMQDQYGLFLQAPKEDRMIILGNLLGLGIYQAMEKIVKDKAKESGAKTRDLKKEIELHTSTITGYGNPESELSVCNAQLKDYEQQLQLKTAERDKNKLLLSHQQEARERRENLLTSIQTLGAKKAAAEQNKKTQQDIIDSSLVILESKAEIEEKVAEYKTLLERELALAGESALYTSKKQEAENLAREAGIEQEAIATYKERVKRKEDELSWAQPTEQDVVVKEKAAEYERQKKLLDEAYEKERSYREVEQKLTQSKHSLQQLLSQYDASVQHMQLAEESLKKKADLLSNVECVDIDNAKCGFLADAISSKQALENYPEQYAEKKKAFEEQAMPINLQITEMEKQLSDMDFDIEEVAEISKIVCDLKPYVPQLEAINQREGKIALLEADIGHLQSNICEAEKRLAETKLKGTEAEQERDRYAKAFEEHGKVLSAIATLEPWIEREKQLPVAEERKETAANRIFELGVEIYNIENEITEKQEEADKEMQALNGIEELTARVALLNADVDSVNASIREIQMKTGALNQKISEIEKLRREISVLQEKETEAARETANYDILKVAFSQDGIPHQIVRSVIPSLSATANSILGQMTGGKMGIEFNTEKVLKSNSKKEVVTLDIFIEEYGKAPLPYLSKSGGEKVKASLSVILALAEIKSTSAGIQLGMLFIDEPPFLDSDGIQAYCDALETIQIRYENIKIMAITHDPTMKARFPQNLDVIKTENGSKIVQD</sequence>
<dbReference type="EMBL" id="JAOSHN010000010">
    <property type="protein sequence ID" value="MCU7380477.1"/>
    <property type="molecule type" value="Genomic_DNA"/>
</dbReference>
<evidence type="ECO:0000256" key="5">
    <source>
        <dbReference type="SAM" id="Coils"/>
    </source>
</evidence>
<dbReference type="GO" id="GO:0016787">
    <property type="term" value="F:hydrolase activity"/>
    <property type="evidence" value="ECO:0007669"/>
    <property type="project" value="UniProtKB-KW"/>
</dbReference>
<dbReference type="InterPro" id="IPR029052">
    <property type="entry name" value="Metallo-depent_PP-like"/>
</dbReference>
<dbReference type="InterPro" id="IPR004843">
    <property type="entry name" value="Calcineurin-like_PHP"/>
</dbReference>
<evidence type="ECO:0000313" key="8">
    <source>
        <dbReference type="Proteomes" id="UP001065549"/>
    </source>
</evidence>
<gene>
    <name evidence="7" type="ORF">OBO34_19375</name>
</gene>
<accession>A0A9J6QYE3</accession>
<comment type="subunit">
    <text evidence="2">Heterodimer of SbcC and SbcD.</text>
</comment>
<protein>
    <recommendedName>
        <fullName evidence="3">Nuclease SbcCD subunit C</fullName>
    </recommendedName>
</protein>
<keyword evidence="8" id="KW-1185">Reference proteome</keyword>
<dbReference type="PANTHER" id="PTHR32114">
    <property type="entry name" value="ABC TRANSPORTER ABCH.3"/>
    <property type="match status" value="1"/>
</dbReference>
<proteinExistence type="inferred from homology"/>
<organism evidence="7 8">
    <name type="scientific">Hominibacterium faecale</name>
    <dbReference type="NCBI Taxonomy" id="2839743"/>
    <lineage>
        <taxon>Bacteria</taxon>
        <taxon>Bacillati</taxon>
        <taxon>Bacillota</taxon>
        <taxon>Clostridia</taxon>
        <taxon>Peptostreptococcales</taxon>
        <taxon>Anaerovoracaceae</taxon>
        <taxon>Hominibacterium</taxon>
    </lineage>
</organism>
<evidence type="ECO:0000256" key="3">
    <source>
        <dbReference type="ARBA" id="ARBA00013368"/>
    </source>
</evidence>
<dbReference type="Pfam" id="PF00149">
    <property type="entry name" value="Metallophos"/>
    <property type="match status" value="1"/>
</dbReference>
<evidence type="ECO:0000256" key="2">
    <source>
        <dbReference type="ARBA" id="ARBA00011322"/>
    </source>
</evidence>
<feature type="coiled-coil region" evidence="5">
    <location>
        <begin position="1034"/>
        <end position="1116"/>
    </location>
</feature>
<keyword evidence="4" id="KW-0378">Hydrolase</keyword>
<dbReference type="Gene3D" id="3.40.50.300">
    <property type="entry name" value="P-loop containing nucleotide triphosphate hydrolases"/>
    <property type="match status" value="2"/>
</dbReference>
<evidence type="ECO:0000256" key="4">
    <source>
        <dbReference type="ARBA" id="ARBA00022801"/>
    </source>
</evidence>
<comment type="caution">
    <text evidence="7">The sequence shown here is derived from an EMBL/GenBank/DDBJ whole genome shotgun (WGS) entry which is preliminary data.</text>
</comment>